<dbReference type="AlphaFoldDB" id="A0ABD3JAI8"/>
<proteinExistence type="predicted"/>
<name>A0ABD3JAI8_EUCGL</name>
<keyword evidence="1" id="KW-0863">Zinc-finger</keyword>
<dbReference type="InterPro" id="IPR013083">
    <property type="entry name" value="Znf_RING/FYVE/PHD"/>
</dbReference>
<feature type="transmembrane region" description="Helical" evidence="2">
    <location>
        <begin position="29"/>
        <end position="53"/>
    </location>
</feature>
<keyword evidence="1" id="KW-0862">Zinc</keyword>
<reference evidence="4 5" key="1">
    <citation type="submission" date="2024-11" db="EMBL/GenBank/DDBJ databases">
        <title>Chromosome-level genome assembly of Eucalyptus globulus Labill. provides insights into its genome evolution.</title>
        <authorList>
            <person name="Li X."/>
        </authorList>
    </citation>
    <scope>NUCLEOTIDE SEQUENCE [LARGE SCALE GENOMIC DNA]</scope>
    <source>
        <strain evidence="4">CL2024</strain>
        <tissue evidence="4">Fresh tender leaves</tissue>
    </source>
</reference>
<dbReference type="PROSITE" id="PS50089">
    <property type="entry name" value="ZF_RING_2"/>
    <property type="match status" value="1"/>
</dbReference>
<gene>
    <name evidence="4" type="ORF">ACJRO7_035527</name>
</gene>
<dbReference type="Proteomes" id="UP001634007">
    <property type="component" value="Unassembled WGS sequence"/>
</dbReference>
<organism evidence="4 5">
    <name type="scientific">Eucalyptus globulus</name>
    <name type="common">Tasmanian blue gum</name>
    <dbReference type="NCBI Taxonomy" id="34317"/>
    <lineage>
        <taxon>Eukaryota</taxon>
        <taxon>Viridiplantae</taxon>
        <taxon>Streptophyta</taxon>
        <taxon>Embryophyta</taxon>
        <taxon>Tracheophyta</taxon>
        <taxon>Spermatophyta</taxon>
        <taxon>Magnoliopsida</taxon>
        <taxon>eudicotyledons</taxon>
        <taxon>Gunneridae</taxon>
        <taxon>Pentapetalae</taxon>
        <taxon>rosids</taxon>
        <taxon>malvids</taxon>
        <taxon>Myrtales</taxon>
        <taxon>Myrtaceae</taxon>
        <taxon>Myrtoideae</taxon>
        <taxon>Eucalypteae</taxon>
        <taxon>Eucalyptus</taxon>
    </lineage>
</organism>
<dbReference type="Gene3D" id="3.30.40.10">
    <property type="entry name" value="Zinc/RING finger domain, C3HC4 (zinc finger)"/>
    <property type="match status" value="1"/>
</dbReference>
<feature type="domain" description="RING-type" evidence="3">
    <location>
        <begin position="107"/>
        <end position="130"/>
    </location>
</feature>
<evidence type="ECO:0000256" key="2">
    <source>
        <dbReference type="SAM" id="Phobius"/>
    </source>
</evidence>
<dbReference type="GO" id="GO:0008270">
    <property type="term" value="F:zinc ion binding"/>
    <property type="evidence" value="ECO:0007669"/>
    <property type="project" value="UniProtKB-KW"/>
</dbReference>
<evidence type="ECO:0000259" key="3">
    <source>
        <dbReference type="PROSITE" id="PS50089"/>
    </source>
</evidence>
<sequence>MPPQAAPSPLPLPLPLPPPSPPPDLTGQYLFAMLYAACVTFTLLVLVGCVYYCHWRHNRTSRARHDHDIERLQRWVEAVAPQVVVVDARFAFEVFEEGEQCGMLKTCGHGYHQSCIKEWLSKHSRCPLCRGLVQVRQAARVTLVATGS</sequence>
<accession>A0ABD3JAI8</accession>
<protein>
    <recommendedName>
        <fullName evidence="3">RING-type domain-containing protein</fullName>
    </recommendedName>
</protein>
<evidence type="ECO:0000313" key="4">
    <source>
        <dbReference type="EMBL" id="KAL3723354.1"/>
    </source>
</evidence>
<evidence type="ECO:0000313" key="5">
    <source>
        <dbReference type="Proteomes" id="UP001634007"/>
    </source>
</evidence>
<keyword evidence="2" id="KW-0812">Transmembrane</keyword>
<evidence type="ECO:0000256" key="1">
    <source>
        <dbReference type="PROSITE-ProRule" id="PRU00175"/>
    </source>
</evidence>
<keyword evidence="2" id="KW-1133">Transmembrane helix</keyword>
<keyword evidence="2" id="KW-0472">Membrane</keyword>
<dbReference type="EMBL" id="JBJKBG010000009">
    <property type="protein sequence ID" value="KAL3723354.1"/>
    <property type="molecule type" value="Genomic_DNA"/>
</dbReference>
<comment type="caution">
    <text evidence="4">The sequence shown here is derived from an EMBL/GenBank/DDBJ whole genome shotgun (WGS) entry which is preliminary data.</text>
</comment>
<dbReference type="PANTHER" id="PTHR45676">
    <property type="entry name" value="RING-H2 FINGER PROTEIN ATL51-RELATED"/>
    <property type="match status" value="1"/>
</dbReference>
<dbReference type="SUPFAM" id="SSF57850">
    <property type="entry name" value="RING/U-box"/>
    <property type="match status" value="1"/>
</dbReference>
<dbReference type="InterPro" id="IPR001841">
    <property type="entry name" value="Znf_RING"/>
</dbReference>
<keyword evidence="5" id="KW-1185">Reference proteome</keyword>
<keyword evidence="1" id="KW-0479">Metal-binding</keyword>
<dbReference type="Pfam" id="PF13639">
    <property type="entry name" value="zf-RING_2"/>
    <property type="match status" value="1"/>
</dbReference>